<evidence type="ECO:0000256" key="4">
    <source>
        <dbReference type="ARBA" id="ARBA00022989"/>
    </source>
</evidence>
<dbReference type="InterPro" id="IPR050524">
    <property type="entry name" value="APC_YAT"/>
</dbReference>
<feature type="transmembrane region" description="Helical" evidence="7">
    <location>
        <begin position="152"/>
        <end position="174"/>
    </location>
</feature>
<feature type="transmembrane region" description="Helical" evidence="7">
    <location>
        <begin position="489"/>
        <end position="512"/>
    </location>
</feature>
<name>A0AA39D150_9EURO</name>
<feature type="domain" description="Amino acid permease/ SLC12A" evidence="8">
    <location>
        <begin position="70"/>
        <end position="546"/>
    </location>
</feature>
<evidence type="ECO:0000259" key="8">
    <source>
        <dbReference type="Pfam" id="PF00324"/>
    </source>
</evidence>
<dbReference type="PIRSF" id="PIRSF006060">
    <property type="entry name" value="AA_transporter"/>
    <property type="match status" value="1"/>
</dbReference>
<keyword evidence="3 7" id="KW-0812">Transmembrane</keyword>
<feature type="transmembrane region" description="Helical" evidence="7">
    <location>
        <begin position="524"/>
        <end position="541"/>
    </location>
</feature>
<evidence type="ECO:0000313" key="10">
    <source>
        <dbReference type="Proteomes" id="UP001172681"/>
    </source>
</evidence>
<dbReference type="GO" id="GO:0015171">
    <property type="term" value="F:amino acid transmembrane transporter activity"/>
    <property type="evidence" value="ECO:0007669"/>
    <property type="project" value="TreeGrafter"/>
</dbReference>
<feature type="transmembrane region" description="Helical" evidence="7">
    <location>
        <begin position="71"/>
        <end position="89"/>
    </location>
</feature>
<protein>
    <recommendedName>
        <fullName evidence="8">Amino acid permease/ SLC12A domain-containing protein</fullName>
    </recommendedName>
</protein>
<feature type="transmembrane region" description="Helical" evidence="7">
    <location>
        <begin position="101"/>
        <end position="132"/>
    </location>
</feature>
<dbReference type="InterPro" id="IPR004841">
    <property type="entry name" value="AA-permease/SLC12A_dom"/>
</dbReference>
<feature type="compositionally biased region" description="Basic and acidic residues" evidence="6">
    <location>
        <begin position="11"/>
        <end position="36"/>
    </location>
</feature>
<feature type="transmembrane region" description="Helical" evidence="7">
    <location>
        <begin position="447"/>
        <end position="468"/>
    </location>
</feature>
<feature type="region of interest" description="Disordered" evidence="6">
    <location>
        <begin position="1"/>
        <end position="40"/>
    </location>
</feature>
<dbReference type="PANTHER" id="PTHR43341:SF18">
    <property type="entry name" value="AMINO ACID PERMEASE_ SLC12A DOMAIN-CONTAINING PROTEIN"/>
    <property type="match status" value="1"/>
</dbReference>
<feature type="transmembrane region" description="Helical" evidence="7">
    <location>
        <begin position="252"/>
        <end position="271"/>
    </location>
</feature>
<comment type="subcellular location">
    <subcellularLocation>
        <location evidence="1">Membrane</location>
        <topology evidence="1">Multi-pass membrane protein</topology>
    </subcellularLocation>
</comment>
<reference evidence="9" key="1">
    <citation type="submission" date="2022-10" db="EMBL/GenBank/DDBJ databases">
        <title>Culturing micro-colonial fungi from biological soil crusts in the Mojave desert and describing Neophaeococcomyces mojavensis, and introducing the new genera and species Taxawa tesnikishii.</title>
        <authorList>
            <person name="Kurbessoian T."/>
            <person name="Stajich J.E."/>
        </authorList>
    </citation>
    <scope>NUCLEOTIDE SEQUENCE</scope>
    <source>
        <strain evidence="9">TK_35</strain>
    </source>
</reference>
<feature type="transmembrane region" description="Helical" evidence="7">
    <location>
        <begin position="414"/>
        <end position="435"/>
    </location>
</feature>
<dbReference type="Pfam" id="PF00324">
    <property type="entry name" value="AA_permease"/>
    <property type="match status" value="1"/>
</dbReference>
<feature type="transmembrane region" description="Helical" evidence="7">
    <location>
        <begin position="213"/>
        <end position="232"/>
    </location>
</feature>
<organism evidence="9 10">
    <name type="scientific">Knufia peltigerae</name>
    <dbReference type="NCBI Taxonomy" id="1002370"/>
    <lineage>
        <taxon>Eukaryota</taxon>
        <taxon>Fungi</taxon>
        <taxon>Dikarya</taxon>
        <taxon>Ascomycota</taxon>
        <taxon>Pezizomycotina</taxon>
        <taxon>Eurotiomycetes</taxon>
        <taxon>Chaetothyriomycetidae</taxon>
        <taxon>Chaetothyriales</taxon>
        <taxon>Trichomeriaceae</taxon>
        <taxon>Knufia</taxon>
    </lineage>
</organism>
<dbReference type="GO" id="GO:0016020">
    <property type="term" value="C:membrane"/>
    <property type="evidence" value="ECO:0007669"/>
    <property type="project" value="UniProtKB-SubCell"/>
</dbReference>
<dbReference type="Gene3D" id="1.20.1740.10">
    <property type="entry name" value="Amino acid/polyamine transporter I"/>
    <property type="match status" value="1"/>
</dbReference>
<evidence type="ECO:0000256" key="3">
    <source>
        <dbReference type="ARBA" id="ARBA00022692"/>
    </source>
</evidence>
<gene>
    <name evidence="9" type="ORF">H2204_002015</name>
</gene>
<dbReference type="PANTHER" id="PTHR43341">
    <property type="entry name" value="AMINO ACID PERMEASE"/>
    <property type="match status" value="1"/>
</dbReference>
<evidence type="ECO:0000256" key="2">
    <source>
        <dbReference type="ARBA" id="ARBA00022448"/>
    </source>
</evidence>
<dbReference type="Proteomes" id="UP001172681">
    <property type="component" value="Unassembled WGS sequence"/>
</dbReference>
<keyword evidence="2" id="KW-0813">Transport</keyword>
<dbReference type="AlphaFoldDB" id="A0AA39D150"/>
<evidence type="ECO:0000256" key="6">
    <source>
        <dbReference type="SAM" id="MobiDB-lite"/>
    </source>
</evidence>
<proteinExistence type="predicted"/>
<keyword evidence="10" id="KW-1185">Reference proteome</keyword>
<sequence>MSNSVAPIDGHSVEPIDLEKSPDSTFADGHDNDKDFGTQTTADHYAETGSIYDSDFEEIGLMKQGLHQRHIQMIALAGCIGVGLFLNSGRGIAAAGPLGAFLAYSIMGVFVSSVVLTVGEMGALVPLSGGVVRYADYFVDKSLAFAMGWNQIYSYAVSIPAELVAASVLVEYWTTSISSAVFITIFSVALLLVALVFVRVYGEIEFTFAILKIMLIIGINIMALVITCGGGPEGGAIGFRYWKHPGPFVQYLGISGSLGRFLGELIGLIPVRFDLLRFWKTLVNALYAFSGSENISLAAAEVRNPRRSIPKAAKRIFARILMFYVISIFMVGLVVPSNDPHLLKSTGTASQSPFVIAAVRAGIKGVPSIINTIVITSAWSSANSNMLGGPRVLYGLAKHGHAPRIFLRLNRFGVPYVAVSFLGIFMCLGFMTLSSSSANVFGWLQDMVAISTMVNFILILVIYLRYYYATRAQGVNRHTELPWAAPFQLYASWASVSCFLLLYITGGFNTFIHGQWSTETFVSNYLNLPVVGILYVGHKYLRQTKIKPLPAVPLRKFIEHAQNNPEPPPKPKKGLQKLNILWG</sequence>
<evidence type="ECO:0000256" key="7">
    <source>
        <dbReference type="SAM" id="Phobius"/>
    </source>
</evidence>
<feature type="transmembrane region" description="Helical" evidence="7">
    <location>
        <begin position="180"/>
        <end position="201"/>
    </location>
</feature>
<evidence type="ECO:0000256" key="1">
    <source>
        <dbReference type="ARBA" id="ARBA00004141"/>
    </source>
</evidence>
<feature type="transmembrane region" description="Helical" evidence="7">
    <location>
        <begin position="316"/>
        <end position="335"/>
    </location>
</feature>
<comment type="caution">
    <text evidence="9">The sequence shown here is derived from an EMBL/GenBank/DDBJ whole genome shotgun (WGS) entry which is preliminary data.</text>
</comment>
<keyword evidence="4 7" id="KW-1133">Transmembrane helix</keyword>
<evidence type="ECO:0000256" key="5">
    <source>
        <dbReference type="ARBA" id="ARBA00023136"/>
    </source>
</evidence>
<dbReference type="EMBL" id="JAPDRN010000007">
    <property type="protein sequence ID" value="KAJ9643870.1"/>
    <property type="molecule type" value="Genomic_DNA"/>
</dbReference>
<dbReference type="FunFam" id="1.20.1740.10:FF:000001">
    <property type="entry name" value="Amino acid permease"/>
    <property type="match status" value="1"/>
</dbReference>
<keyword evidence="5 7" id="KW-0472">Membrane</keyword>
<feature type="transmembrane region" description="Helical" evidence="7">
    <location>
        <begin position="355"/>
        <end position="379"/>
    </location>
</feature>
<accession>A0AA39D150</accession>
<evidence type="ECO:0000313" key="9">
    <source>
        <dbReference type="EMBL" id="KAJ9643870.1"/>
    </source>
</evidence>